<dbReference type="EMBL" id="QBKP01000029">
    <property type="protein sequence ID" value="PTX41421.1"/>
    <property type="molecule type" value="Genomic_DNA"/>
</dbReference>
<dbReference type="InterPro" id="IPR035994">
    <property type="entry name" value="Nucleoside_phosphorylase_sf"/>
</dbReference>
<feature type="domain" description="Nucleoside phosphorylase" evidence="2">
    <location>
        <begin position="75"/>
        <end position="239"/>
    </location>
</feature>
<organism evidence="3 4">
    <name type="scientific">Gemmobacter caeni</name>
    <dbReference type="NCBI Taxonomy" id="589035"/>
    <lineage>
        <taxon>Bacteria</taxon>
        <taxon>Pseudomonadati</taxon>
        <taxon>Pseudomonadota</taxon>
        <taxon>Alphaproteobacteria</taxon>
        <taxon>Rhodobacterales</taxon>
        <taxon>Paracoccaceae</taxon>
        <taxon>Gemmobacter</taxon>
    </lineage>
</organism>
<dbReference type="Pfam" id="PF01048">
    <property type="entry name" value="PNP_UDP_1"/>
    <property type="match status" value="1"/>
</dbReference>
<dbReference type="GO" id="GO:0003824">
    <property type="term" value="F:catalytic activity"/>
    <property type="evidence" value="ECO:0007669"/>
    <property type="project" value="InterPro"/>
</dbReference>
<evidence type="ECO:0000313" key="3">
    <source>
        <dbReference type="EMBL" id="PTX41421.1"/>
    </source>
</evidence>
<dbReference type="InterPro" id="IPR000845">
    <property type="entry name" value="Nucleoside_phosphorylase_d"/>
</dbReference>
<keyword evidence="4" id="KW-1185">Reference proteome</keyword>
<accession>A0A2T6AC74</accession>
<proteinExistence type="predicted"/>
<dbReference type="AlphaFoldDB" id="A0A2T6AC74"/>
<evidence type="ECO:0000313" key="4">
    <source>
        <dbReference type="Proteomes" id="UP000244224"/>
    </source>
</evidence>
<dbReference type="Proteomes" id="UP000244224">
    <property type="component" value="Unassembled WGS sequence"/>
</dbReference>
<dbReference type="RefSeq" id="WP_107754775.1">
    <property type="nucleotide sequence ID" value="NZ_QBKP01000029.1"/>
</dbReference>
<evidence type="ECO:0000259" key="2">
    <source>
        <dbReference type="Pfam" id="PF01048"/>
    </source>
</evidence>
<gene>
    <name evidence="3" type="ORF">C8N34_12925</name>
</gene>
<dbReference type="GO" id="GO:0009116">
    <property type="term" value="P:nucleoside metabolic process"/>
    <property type="evidence" value="ECO:0007669"/>
    <property type="project" value="InterPro"/>
</dbReference>
<feature type="region of interest" description="Disordered" evidence="1">
    <location>
        <begin position="1"/>
        <end position="21"/>
    </location>
</feature>
<sequence length="264" mass="28515">MSDAKKPLPPILSDKHHDAPSAFTPESLLREARRQKGAAAVTVPRICLLDPDGDIVRQLRIEGRARRNEGWVCYHTEMWVFDLDGHDIGVVGCAVGASFAVLVAEEMFASGCELLISVTSSGQITPQGPPPYFIVIERALRDEGTSYHYIPPSDWSEAPSHLLSQLTGAFTEGPRVLTGATWTTDAPFRETEVAIAAARDRGILAVEMEAAALYAFAQARGRAVICLAHVTNQMGTIEGDFEKGKANGTSDAFIVLSHIAKRCG</sequence>
<reference evidence="3 4" key="1">
    <citation type="submission" date="2018-04" db="EMBL/GenBank/DDBJ databases">
        <title>Genomic Encyclopedia of Archaeal and Bacterial Type Strains, Phase II (KMG-II): from individual species to whole genera.</title>
        <authorList>
            <person name="Goeker M."/>
        </authorList>
    </citation>
    <scope>NUCLEOTIDE SEQUENCE [LARGE SCALE GENOMIC DNA]</scope>
    <source>
        <strain evidence="3 4">DSM 21823</strain>
    </source>
</reference>
<dbReference type="OrthoDB" id="7945729at2"/>
<name>A0A2T6AC74_9RHOB</name>
<dbReference type="Gene3D" id="3.40.50.1580">
    <property type="entry name" value="Nucleoside phosphorylase domain"/>
    <property type="match status" value="1"/>
</dbReference>
<protein>
    <submittedName>
        <fullName evidence="3">Uridine phosphorylase</fullName>
    </submittedName>
</protein>
<comment type="caution">
    <text evidence="3">The sequence shown here is derived from an EMBL/GenBank/DDBJ whole genome shotgun (WGS) entry which is preliminary data.</text>
</comment>
<dbReference type="SUPFAM" id="SSF53167">
    <property type="entry name" value="Purine and uridine phosphorylases"/>
    <property type="match status" value="1"/>
</dbReference>
<evidence type="ECO:0000256" key="1">
    <source>
        <dbReference type="SAM" id="MobiDB-lite"/>
    </source>
</evidence>
<dbReference type="CDD" id="cd09007">
    <property type="entry name" value="NP-I_spr0068"/>
    <property type="match status" value="1"/>
</dbReference>